<evidence type="ECO:0000256" key="6">
    <source>
        <dbReference type="ARBA" id="ARBA00022989"/>
    </source>
</evidence>
<dbReference type="PANTHER" id="PTHR43066">
    <property type="entry name" value="RHOMBOID-RELATED PROTEIN"/>
    <property type="match status" value="1"/>
</dbReference>
<feature type="transmembrane region" description="Helical" evidence="9">
    <location>
        <begin position="31"/>
        <end position="60"/>
    </location>
</feature>
<feature type="compositionally biased region" description="Pro residues" evidence="8">
    <location>
        <begin position="8"/>
        <end position="20"/>
    </location>
</feature>
<evidence type="ECO:0000256" key="4">
    <source>
        <dbReference type="ARBA" id="ARBA00022692"/>
    </source>
</evidence>
<feature type="transmembrane region" description="Helical" evidence="9">
    <location>
        <begin position="80"/>
        <end position="99"/>
    </location>
</feature>
<accession>A0AAP5WAE5</accession>
<comment type="caution">
    <text evidence="11">The sequence shown here is derived from an EMBL/GenBank/DDBJ whole genome shotgun (WGS) entry which is preliminary data.</text>
</comment>
<organism evidence="11 12">
    <name type="scientific">Micrococcus yunnanensis</name>
    <dbReference type="NCBI Taxonomy" id="566027"/>
    <lineage>
        <taxon>Bacteria</taxon>
        <taxon>Bacillati</taxon>
        <taxon>Actinomycetota</taxon>
        <taxon>Actinomycetes</taxon>
        <taxon>Micrococcales</taxon>
        <taxon>Micrococcaceae</taxon>
        <taxon>Micrococcus</taxon>
    </lineage>
</organism>
<dbReference type="PANTHER" id="PTHR43066:SF1">
    <property type="entry name" value="RHOMBOID PROTEIN 2"/>
    <property type="match status" value="1"/>
</dbReference>
<reference evidence="11" key="1">
    <citation type="submission" date="2023-10" db="EMBL/GenBank/DDBJ databases">
        <title>Development of a sustainable strategy for remediation of hydrocarbon-contaminated territories based on the waste exchange concept.</title>
        <authorList>
            <person name="Krivoruchko A."/>
        </authorList>
    </citation>
    <scope>NUCLEOTIDE SEQUENCE</scope>
    <source>
        <strain evidence="11">IEGM 1325</strain>
    </source>
</reference>
<evidence type="ECO:0000256" key="1">
    <source>
        <dbReference type="ARBA" id="ARBA00004141"/>
    </source>
</evidence>
<keyword evidence="3 11" id="KW-0645">Protease</keyword>
<dbReference type="InterPro" id="IPR022764">
    <property type="entry name" value="Peptidase_S54_rhomboid_dom"/>
</dbReference>
<feature type="region of interest" description="Disordered" evidence="8">
    <location>
        <begin position="1"/>
        <end position="21"/>
    </location>
</feature>
<keyword evidence="7 9" id="KW-0472">Membrane</keyword>
<keyword evidence="6 9" id="KW-1133">Transmembrane helix</keyword>
<dbReference type="EMBL" id="JAWLUK010000001">
    <property type="protein sequence ID" value="MDV7176189.1"/>
    <property type="molecule type" value="Genomic_DNA"/>
</dbReference>
<gene>
    <name evidence="11" type="ORF">R4064_00805</name>
</gene>
<dbReference type="GO" id="GO:0004252">
    <property type="term" value="F:serine-type endopeptidase activity"/>
    <property type="evidence" value="ECO:0007669"/>
    <property type="project" value="InterPro"/>
</dbReference>
<dbReference type="Proteomes" id="UP001185728">
    <property type="component" value="Unassembled WGS sequence"/>
</dbReference>
<sequence>MSMHRPSPGLPDRPGGPAPAPTLAERAGGRLLGAVAPTAVLIAAMWVAQVVLIFLGRVIIPGVGLIPRRLDGLDGVLFSPVLHAGWAHLIGNTTALLVLGPLAALVSRRPVALLVCAWLGSGLLTWVIGTPGVHIGASGIVYALIAFLIVYGIAVRRIGAVVVSVLVALTHLGSSLIGLLPAPGISWTGHLAGAVVGVLLGLWWGRADRQVPNRR</sequence>
<evidence type="ECO:0000259" key="10">
    <source>
        <dbReference type="Pfam" id="PF01694"/>
    </source>
</evidence>
<comment type="subcellular location">
    <subcellularLocation>
        <location evidence="1">Membrane</location>
        <topology evidence="1">Multi-pass membrane protein</topology>
    </subcellularLocation>
</comment>
<feature type="transmembrane region" description="Helical" evidence="9">
    <location>
        <begin position="187"/>
        <end position="205"/>
    </location>
</feature>
<dbReference type="Pfam" id="PF01694">
    <property type="entry name" value="Rhomboid"/>
    <property type="match status" value="1"/>
</dbReference>
<evidence type="ECO:0000313" key="12">
    <source>
        <dbReference type="Proteomes" id="UP001185728"/>
    </source>
</evidence>
<dbReference type="RefSeq" id="WP_036384964.1">
    <property type="nucleotide sequence ID" value="NZ_JAWLUK010000001.1"/>
</dbReference>
<name>A0AAP5WAE5_9MICC</name>
<evidence type="ECO:0000313" key="11">
    <source>
        <dbReference type="EMBL" id="MDV7176189.1"/>
    </source>
</evidence>
<proteinExistence type="inferred from homology"/>
<dbReference type="GO" id="GO:0006508">
    <property type="term" value="P:proteolysis"/>
    <property type="evidence" value="ECO:0007669"/>
    <property type="project" value="UniProtKB-KW"/>
</dbReference>
<feature type="domain" description="Peptidase S54 rhomboid" evidence="10">
    <location>
        <begin position="76"/>
        <end position="203"/>
    </location>
</feature>
<dbReference type="InterPro" id="IPR035952">
    <property type="entry name" value="Rhomboid-like_sf"/>
</dbReference>
<dbReference type="Gene3D" id="1.20.1540.10">
    <property type="entry name" value="Rhomboid-like"/>
    <property type="match status" value="1"/>
</dbReference>
<dbReference type="AlphaFoldDB" id="A0AAP5WAE5"/>
<dbReference type="GO" id="GO:0016020">
    <property type="term" value="C:membrane"/>
    <property type="evidence" value="ECO:0007669"/>
    <property type="project" value="UniProtKB-SubCell"/>
</dbReference>
<evidence type="ECO:0000256" key="8">
    <source>
        <dbReference type="SAM" id="MobiDB-lite"/>
    </source>
</evidence>
<keyword evidence="5 11" id="KW-0378">Hydrolase</keyword>
<evidence type="ECO:0000256" key="5">
    <source>
        <dbReference type="ARBA" id="ARBA00022801"/>
    </source>
</evidence>
<evidence type="ECO:0000256" key="3">
    <source>
        <dbReference type="ARBA" id="ARBA00022670"/>
    </source>
</evidence>
<evidence type="ECO:0000256" key="2">
    <source>
        <dbReference type="ARBA" id="ARBA00009045"/>
    </source>
</evidence>
<dbReference type="SUPFAM" id="SSF144091">
    <property type="entry name" value="Rhomboid-like"/>
    <property type="match status" value="1"/>
</dbReference>
<evidence type="ECO:0000256" key="9">
    <source>
        <dbReference type="SAM" id="Phobius"/>
    </source>
</evidence>
<dbReference type="EC" id="3.4.21.105" evidence="11"/>
<feature type="transmembrane region" description="Helical" evidence="9">
    <location>
        <begin position="111"/>
        <end position="129"/>
    </location>
</feature>
<comment type="similarity">
    <text evidence="2">Belongs to the peptidase S54 family.</text>
</comment>
<feature type="transmembrane region" description="Helical" evidence="9">
    <location>
        <begin position="135"/>
        <end position="154"/>
    </location>
</feature>
<protein>
    <submittedName>
        <fullName evidence="11">Rhomboid family intramembrane serine protease</fullName>
        <ecNumber evidence="11">3.4.21.105</ecNumber>
    </submittedName>
</protein>
<evidence type="ECO:0000256" key="7">
    <source>
        <dbReference type="ARBA" id="ARBA00023136"/>
    </source>
</evidence>
<feature type="transmembrane region" description="Helical" evidence="9">
    <location>
        <begin position="161"/>
        <end position="181"/>
    </location>
</feature>
<keyword evidence="4 9" id="KW-0812">Transmembrane</keyword>